<evidence type="ECO:0000313" key="3">
    <source>
        <dbReference type="EMBL" id="KAJ4758203.1"/>
    </source>
</evidence>
<name>A0AAV8CQM2_9POAL</name>
<dbReference type="PANTHER" id="PTHR34146">
    <property type="entry name" value="POLYNUCLEOTIDYL TRANSFERASE, RIBONUCLEASE H-LIKE SUPERFAMILY PROTEIN-RELATED"/>
    <property type="match status" value="1"/>
</dbReference>
<feature type="domain" description="Reverse transcriptase zinc-binding" evidence="2">
    <location>
        <begin position="70"/>
        <end position="158"/>
    </location>
</feature>
<evidence type="ECO:0000259" key="1">
    <source>
        <dbReference type="Pfam" id="PF13456"/>
    </source>
</evidence>
<dbReference type="EMBL" id="JAMFTS010000004">
    <property type="protein sequence ID" value="KAJ4758203.1"/>
    <property type="molecule type" value="Genomic_DNA"/>
</dbReference>
<sequence length="416" mass="47614">MSILCQRPSAPNLCVRNLFDFNTNQWRIRDLQQLFHPSSVQQIQNIELTPTFDISLPDRLVWKPNKNGSFSLKLAYQILTNQNRAESPQHIGAEIWKLKNLQSKIRAFLWKISHHALPCMYELSRRKLKVSPMCPRCGMENETIHHLIFICTVSRVTWFFSPLGIRSEELPLQPVQTLLWAFSNLQEEQLTLFGNIAWAIWKSRNNYIFRAQEENPTSIIAEAMALQAVRGHPLSNLRQAVQIDEVIKISPQQGAICLIDGSWDNNGQSGVGVAIYCSKGSLQHISSKPANSNGPFQAEVDALEHALQVIAELPILKPVLLLSDCKDLVEFLNTGDEEYIKDWRAYRQALQCRAFVQRNQHHFVVKYISRNLIDVPHKLTNFARKTQGYITGYPSTQLIVQLELGQKLPAVFFFSQ</sequence>
<dbReference type="InterPro" id="IPR036397">
    <property type="entry name" value="RNaseH_sf"/>
</dbReference>
<reference evidence="3" key="1">
    <citation type="submission" date="2022-08" db="EMBL/GenBank/DDBJ databases">
        <authorList>
            <person name="Marques A."/>
        </authorList>
    </citation>
    <scope>NUCLEOTIDE SEQUENCE</scope>
    <source>
        <strain evidence="3">RhyPub2mFocal</strain>
        <tissue evidence="3">Leaves</tissue>
    </source>
</reference>
<dbReference type="SUPFAM" id="SSF53098">
    <property type="entry name" value="Ribonuclease H-like"/>
    <property type="match status" value="1"/>
</dbReference>
<dbReference type="Pfam" id="PF13966">
    <property type="entry name" value="zf-RVT"/>
    <property type="match status" value="1"/>
</dbReference>
<dbReference type="InterPro" id="IPR002156">
    <property type="entry name" value="RNaseH_domain"/>
</dbReference>
<protein>
    <submittedName>
        <fullName evidence="3">Ribonuclease H-like superfamily protein</fullName>
    </submittedName>
</protein>
<dbReference type="CDD" id="cd06222">
    <property type="entry name" value="RNase_H_like"/>
    <property type="match status" value="1"/>
</dbReference>
<proteinExistence type="predicted"/>
<dbReference type="Gene3D" id="3.30.420.10">
    <property type="entry name" value="Ribonuclease H-like superfamily/Ribonuclease H"/>
    <property type="match status" value="1"/>
</dbReference>
<dbReference type="Proteomes" id="UP001140206">
    <property type="component" value="Chromosome 4"/>
</dbReference>
<dbReference type="GO" id="GO:0003676">
    <property type="term" value="F:nucleic acid binding"/>
    <property type="evidence" value="ECO:0007669"/>
    <property type="project" value="InterPro"/>
</dbReference>
<dbReference type="InterPro" id="IPR012337">
    <property type="entry name" value="RNaseH-like_sf"/>
</dbReference>
<dbReference type="InterPro" id="IPR044730">
    <property type="entry name" value="RNase_H-like_dom_plant"/>
</dbReference>
<dbReference type="PANTHER" id="PTHR34146:SF8">
    <property type="entry name" value="RNASE H TYPE-1 DOMAIN-CONTAINING PROTEIN"/>
    <property type="match status" value="1"/>
</dbReference>
<dbReference type="GO" id="GO:0004523">
    <property type="term" value="F:RNA-DNA hybrid ribonuclease activity"/>
    <property type="evidence" value="ECO:0007669"/>
    <property type="project" value="InterPro"/>
</dbReference>
<evidence type="ECO:0000313" key="4">
    <source>
        <dbReference type="Proteomes" id="UP001140206"/>
    </source>
</evidence>
<feature type="domain" description="RNase H type-1" evidence="1">
    <location>
        <begin position="260"/>
        <end position="382"/>
    </location>
</feature>
<accession>A0AAV8CQM2</accession>
<comment type="caution">
    <text evidence="3">The sequence shown here is derived from an EMBL/GenBank/DDBJ whole genome shotgun (WGS) entry which is preliminary data.</text>
</comment>
<gene>
    <name evidence="3" type="ORF">LUZ62_068578</name>
</gene>
<evidence type="ECO:0000259" key="2">
    <source>
        <dbReference type="Pfam" id="PF13966"/>
    </source>
</evidence>
<dbReference type="AlphaFoldDB" id="A0AAV8CQM2"/>
<dbReference type="Pfam" id="PF13456">
    <property type="entry name" value="RVT_3"/>
    <property type="match status" value="1"/>
</dbReference>
<organism evidence="3 4">
    <name type="scientific">Rhynchospora pubera</name>
    <dbReference type="NCBI Taxonomy" id="906938"/>
    <lineage>
        <taxon>Eukaryota</taxon>
        <taxon>Viridiplantae</taxon>
        <taxon>Streptophyta</taxon>
        <taxon>Embryophyta</taxon>
        <taxon>Tracheophyta</taxon>
        <taxon>Spermatophyta</taxon>
        <taxon>Magnoliopsida</taxon>
        <taxon>Liliopsida</taxon>
        <taxon>Poales</taxon>
        <taxon>Cyperaceae</taxon>
        <taxon>Cyperoideae</taxon>
        <taxon>Rhynchosporeae</taxon>
        <taxon>Rhynchospora</taxon>
    </lineage>
</organism>
<dbReference type="InterPro" id="IPR026960">
    <property type="entry name" value="RVT-Znf"/>
</dbReference>
<keyword evidence="4" id="KW-1185">Reference proteome</keyword>